<evidence type="ECO:0008006" key="3">
    <source>
        <dbReference type="Google" id="ProtNLM"/>
    </source>
</evidence>
<dbReference type="EMBL" id="JAANQT010001412">
    <property type="protein sequence ID" value="KAG1305250.1"/>
    <property type="molecule type" value="Genomic_DNA"/>
</dbReference>
<organism evidence="1 2">
    <name type="scientific">Rhizopus oryzae</name>
    <name type="common">Mucormycosis agent</name>
    <name type="synonym">Rhizopus arrhizus var. delemar</name>
    <dbReference type="NCBI Taxonomy" id="64495"/>
    <lineage>
        <taxon>Eukaryota</taxon>
        <taxon>Fungi</taxon>
        <taxon>Fungi incertae sedis</taxon>
        <taxon>Mucoromycota</taxon>
        <taxon>Mucoromycotina</taxon>
        <taxon>Mucoromycetes</taxon>
        <taxon>Mucorales</taxon>
        <taxon>Mucorineae</taxon>
        <taxon>Rhizopodaceae</taxon>
        <taxon>Rhizopus</taxon>
    </lineage>
</organism>
<keyword evidence="2" id="KW-1185">Reference proteome</keyword>
<protein>
    <recommendedName>
        <fullName evidence="3">Helitron helicase-like domain-containing protein</fullName>
    </recommendedName>
</protein>
<dbReference type="Proteomes" id="UP000716291">
    <property type="component" value="Unassembled WGS sequence"/>
</dbReference>
<name>A0A9P6X5A0_RHIOR</name>
<proteinExistence type="predicted"/>
<dbReference type="OrthoDB" id="2280876at2759"/>
<comment type="caution">
    <text evidence="1">The sequence shown here is derived from an EMBL/GenBank/DDBJ whole genome shotgun (WGS) entry which is preliminary data.</text>
</comment>
<gene>
    <name evidence="1" type="ORF">G6F64_008527</name>
</gene>
<evidence type="ECO:0000313" key="1">
    <source>
        <dbReference type="EMBL" id="KAG1305250.1"/>
    </source>
</evidence>
<evidence type="ECO:0000313" key="2">
    <source>
        <dbReference type="Proteomes" id="UP000716291"/>
    </source>
</evidence>
<dbReference type="AlphaFoldDB" id="A0A9P6X5A0"/>
<reference evidence="1" key="1">
    <citation type="journal article" date="2020" name="Microb. Genom.">
        <title>Genetic diversity of clinical and environmental Mucorales isolates obtained from an investigation of mucormycosis cases among solid organ transplant recipients.</title>
        <authorList>
            <person name="Nguyen M.H."/>
            <person name="Kaul D."/>
            <person name="Muto C."/>
            <person name="Cheng S.J."/>
            <person name="Richter R.A."/>
            <person name="Bruno V.M."/>
            <person name="Liu G."/>
            <person name="Beyhan S."/>
            <person name="Sundermann A.J."/>
            <person name="Mounaud S."/>
            <person name="Pasculle A.W."/>
            <person name="Nierman W.C."/>
            <person name="Driscoll E."/>
            <person name="Cumbie R."/>
            <person name="Clancy C.J."/>
            <person name="Dupont C.L."/>
        </authorList>
    </citation>
    <scope>NUCLEOTIDE SEQUENCE</scope>
    <source>
        <strain evidence="1">GL11</strain>
    </source>
</reference>
<accession>A0A9P6X5A0</accession>
<sequence>MSVLRMNWYHQHNLSVDQQIKNRINYCKRGDPTKKYRFGYPKPYAPATVLDPEHRCTYQRDVGDAYVNNYNPYLLAVFRTFMDIQYNDGPEAVRYLANYLAKDDNEAKILLKCRIKAIIKEQCTFWNENTVQLELWVQLKQLAIVWAGENTVTQER</sequence>